<dbReference type="GO" id="GO:0042132">
    <property type="term" value="F:fructose 1,6-bisphosphate 1-phosphatase activity"/>
    <property type="evidence" value="ECO:0007669"/>
    <property type="project" value="InterPro"/>
</dbReference>
<evidence type="ECO:0000256" key="1">
    <source>
        <dbReference type="ARBA" id="ARBA00022801"/>
    </source>
</evidence>
<dbReference type="PIRSF" id="PIRSF000906">
    <property type="entry name" value="FBPtase_Bacill"/>
    <property type="match status" value="1"/>
</dbReference>
<dbReference type="GO" id="GO:0006094">
    <property type="term" value="P:gluconeogenesis"/>
    <property type="evidence" value="ECO:0007669"/>
    <property type="project" value="InterPro"/>
</dbReference>
<evidence type="ECO:0000256" key="2">
    <source>
        <dbReference type="ARBA" id="ARBA00023211"/>
    </source>
</evidence>
<dbReference type="EMBL" id="DF968180">
    <property type="protein sequence ID" value="GAP39667.1"/>
    <property type="molecule type" value="Genomic_DNA"/>
</dbReference>
<keyword evidence="1" id="KW-0378">Hydrolase</keyword>
<dbReference type="STRING" id="1678840.ATC1_12201"/>
<accession>A0A0K8PAI6</accession>
<name>A0A0K8PAI6_9CHLR</name>
<dbReference type="AlphaFoldDB" id="A0A0K8PAI6"/>
<dbReference type="OrthoDB" id="9779903at2"/>
<keyword evidence="2" id="KW-0464">Manganese</keyword>
<dbReference type="SUPFAM" id="SSF56300">
    <property type="entry name" value="Metallo-dependent phosphatases"/>
    <property type="match status" value="1"/>
</dbReference>
<dbReference type="InterPro" id="IPR029052">
    <property type="entry name" value="Metallo-depent_PP-like"/>
</dbReference>
<gene>
    <name evidence="4" type="ORF">ATC1_12201</name>
</gene>
<proteinExistence type="inferred from homology"/>
<evidence type="ECO:0000313" key="4">
    <source>
        <dbReference type="EMBL" id="GAP39667.1"/>
    </source>
</evidence>
<sequence length="656" mass="75111">MEVKDQFDIKYLSLLSENYPTIHDASTEIINLQAIMQLPKGTEHFLSDIHGEHEAFTHIINNASGEIRQKVDKLFSNILTSSERAQFSTLIYYPEEKLKEIKESDLPDMDEWYKITLHRLIDLCHLISSKYSRSRVRKSLPADFDFVIDELINAEKTAREEYYESIIDTIVDIGNADEFIVALASVAKRLIVDRLHIVGDLFDRGSRPDIIIDMLSQHHAVDIQWGNHDVLWMGAASGSMACIAVVLNNSIKYGNLDCLETAYGINLRPLALFAQENYKYSKRFSLKQPTGSMKSQDTALLSKMYQAVSMIQFKLEGQIIRRHPEYHMADRLLLNKIDYTKGTIQIGDKDYPLDIRDFPAMNPEDPYLLTPQEQQVMEQLVLSFRSSYKLQRQIRFLYAAGSIYLLVNNNLLFHGCIPMDEDGTFQPFISQGKSYAGKAFFDYADKMARLGYYAQEDTQEKMDGEDFLWFLWCGRNSPLFGRDRITTFERLFIDDTTAWIEKDNPYYSQIENPEICRKLFDEFNLNWETGHIINGHVPVNVKGGESPIKGGGKIIVIDGGFCRAYQAKTGIAGYTLIYDSHGMRIASHEPFSGTMNAIKKNSDILSQEMVFETPAERLTVADTDSGFEIKARTEELKVLLQAYRLGIIKERNTESD</sequence>
<dbReference type="RefSeq" id="WP_062278311.1">
    <property type="nucleotide sequence ID" value="NZ_DF968180.1"/>
</dbReference>
<dbReference type="InterPro" id="IPR009164">
    <property type="entry name" value="FBPtase_class3"/>
</dbReference>
<dbReference type="Pfam" id="PF06874">
    <property type="entry name" value="FBPase_2"/>
    <property type="match status" value="1"/>
</dbReference>
<keyword evidence="5" id="KW-1185">Reference proteome</keyword>
<dbReference type="Gene3D" id="3.60.21.10">
    <property type="match status" value="1"/>
</dbReference>
<keyword evidence="3" id="KW-0119">Carbohydrate metabolism</keyword>
<dbReference type="PATRIC" id="fig|1678840.3.peg.746"/>
<organism evidence="4">
    <name type="scientific">Flexilinea flocculi</name>
    <dbReference type="NCBI Taxonomy" id="1678840"/>
    <lineage>
        <taxon>Bacteria</taxon>
        <taxon>Bacillati</taxon>
        <taxon>Chloroflexota</taxon>
        <taxon>Anaerolineae</taxon>
        <taxon>Anaerolineales</taxon>
        <taxon>Anaerolineaceae</taxon>
        <taxon>Flexilinea</taxon>
    </lineage>
</organism>
<protein>
    <submittedName>
        <fullName evidence="4">Fructose-1,6-bisphosphatase</fullName>
    </submittedName>
</protein>
<reference evidence="4" key="1">
    <citation type="journal article" date="2015" name="Genome Announc.">
        <title>Draft Genome Sequence of Anaerolineae Strain TC1, a Novel Isolate from a Methanogenic Wastewater Treatment System.</title>
        <authorList>
            <person name="Matsuura N."/>
            <person name="Tourlousse D.M."/>
            <person name="Sun L."/>
            <person name="Toyonaga M."/>
            <person name="Kuroda K."/>
            <person name="Ohashi A."/>
            <person name="Cruz R."/>
            <person name="Yamaguchi T."/>
            <person name="Sekiguchi Y."/>
        </authorList>
    </citation>
    <scope>NUCLEOTIDE SEQUENCE [LARGE SCALE GENOMIC DNA]</scope>
    <source>
        <strain evidence="4">TC1</strain>
    </source>
</reference>
<evidence type="ECO:0000256" key="3">
    <source>
        <dbReference type="ARBA" id="ARBA00023277"/>
    </source>
</evidence>
<dbReference type="HAMAP" id="MF_01854">
    <property type="entry name" value="FBPase_class3"/>
    <property type="match status" value="1"/>
</dbReference>
<dbReference type="Proteomes" id="UP000053370">
    <property type="component" value="Unassembled WGS sequence"/>
</dbReference>
<evidence type="ECO:0000313" key="5">
    <source>
        <dbReference type="Proteomes" id="UP000053370"/>
    </source>
</evidence>